<dbReference type="InterPro" id="IPR026113">
    <property type="entry name" value="METTL2/6/8-like"/>
</dbReference>
<evidence type="ECO:0000259" key="4">
    <source>
        <dbReference type="Pfam" id="PF08242"/>
    </source>
</evidence>
<accession>A0A150G7N9</accession>
<protein>
    <recommendedName>
        <fullName evidence="4">Methyltransferase type 12 domain-containing protein</fullName>
    </recommendedName>
</protein>
<dbReference type="Pfam" id="PF08242">
    <property type="entry name" value="Methyltransf_12"/>
    <property type="match status" value="1"/>
</dbReference>
<keyword evidence="6" id="KW-1185">Reference proteome</keyword>
<evidence type="ECO:0000256" key="3">
    <source>
        <dbReference type="ARBA" id="ARBA00022679"/>
    </source>
</evidence>
<reference evidence="6" key="1">
    <citation type="journal article" date="2016" name="Nat. Commun.">
        <title>The Gonium pectorale genome demonstrates co-option of cell cycle regulation during the evolution of multicellularity.</title>
        <authorList>
            <person name="Hanschen E.R."/>
            <person name="Marriage T.N."/>
            <person name="Ferris P.J."/>
            <person name="Hamaji T."/>
            <person name="Toyoda A."/>
            <person name="Fujiyama A."/>
            <person name="Neme R."/>
            <person name="Noguchi H."/>
            <person name="Minakuchi Y."/>
            <person name="Suzuki M."/>
            <person name="Kawai-Toyooka H."/>
            <person name="Smith D.R."/>
            <person name="Sparks H."/>
            <person name="Anderson J."/>
            <person name="Bakaric R."/>
            <person name="Luria V."/>
            <person name="Karger A."/>
            <person name="Kirschner M.W."/>
            <person name="Durand P.M."/>
            <person name="Michod R.E."/>
            <person name="Nozaki H."/>
            <person name="Olson B.J."/>
        </authorList>
    </citation>
    <scope>NUCLEOTIDE SEQUENCE [LARGE SCALE GENOMIC DNA]</scope>
    <source>
        <strain evidence="6">NIES-2863</strain>
    </source>
</reference>
<dbReference type="PANTHER" id="PTHR22809">
    <property type="entry name" value="METHYLTRANSFERASE-RELATED"/>
    <property type="match status" value="1"/>
</dbReference>
<sequence length="137" mass="14932">MALKLLPEDLSDVPAHLADRYETQAGRYWDLFYRRNTNKFFKDRHYLHKEFPDLAAGPATLLEVGCGVGNTVFPLLEINPALRVHCCDFAPSAIEIVRQHPLYDSNGGAVHAFVADITSDLLAAPPEQGGCGVPAGG</sequence>
<proteinExistence type="inferred from homology"/>
<dbReference type="OrthoDB" id="417697at2759"/>
<dbReference type="EMBL" id="LSYV01000054">
    <property type="protein sequence ID" value="KXZ45565.1"/>
    <property type="molecule type" value="Genomic_DNA"/>
</dbReference>
<dbReference type="CDD" id="cd02440">
    <property type="entry name" value="AdoMet_MTases"/>
    <property type="match status" value="1"/>
</dbReference>
<dbReference type="GO" id="GO:0008757">
    <property type="term" value="F:S-adenosylmethionine-dependent methyltransferase activity"/>
    <property type="evidence" value="ECO:0007669"/>
    <property type="project" value="UniProtKB-ARBA"/>
</dbReference>
<dbReference type="Proteomes" id="UP000075714">
    <property type="component" value="Unassembled WGS sequence"/>
</dbReference>
<dbReference type="GO" id="GO:0008173">
    <property type="term" value="F:RNA methyltransferase activity"/>
    <property type="evidence" value="ECO:0007669"/>
    <property type="project" value="UniProtKB-ARBA"/>
</dbReference>
<comment type="caution">
    <text evidence="5">The sequence shown here is derived from an EMBL/GenBank/DDBJ whole genome shotgun (WGS) entry which is preliminary data.</text>
</comment>
<evidence type="ECO:0000313" key="6">
    <source>
        <dbReference type="Proteomes" id="UP000075714"/>
    </source>
</evidence>
<dbReference type="SUPFAM" id="SSF53335">
    <property type="entry name" value="S-adenosyl-L-methionine-dependent methyltransferases"/>
    <property type="match status" value="1"/>
</dbReference>
<dbReference type="AlphaFoldDB" id="A0A150G7N9"/>
<comment type="similarity">
    <text evidence="1">Belongs to the methyltransferase superfamily. METL family.</text>
</comment>
<keyword evidence="2" id="KW-0489">Methyltransferase</keyword>
<dbReference type="GO" id="GO:0032259">
    <property type="term" value="P:methylation"/>
    <property type="evidence" value="ECO:0007669"/>
    <property type="project" value="UniProtKB-KW"/>
</dbReference>
<keyword evidence="3" id="KW-0808">Transferase</keyword>
<evidence type="ECO:0000256" key="1">
    <source>
        <dbReference type="ARBA" id="ARBA00009725"/>
    </source>
</evidence>
<organism evidence="5 6">
    <name type="scientific">Gonium pectorale</name>
    <name type="common">Green alga</name>
    <dbReference type="NCBI Taxonomy" id="33097"/>
    <lineage>
        <taxon>Eukaryota</taxon>
        <taxon>Viridiplantae</taxon>
        <taxon>Chlorophyta</taxon>
        <taxon>core chlorophytes</taxon>
        <taxon>Chlorophyceae</taxon>
        <taxon>CS clade</taxon>
        <taxon>Chlamydomonadales</taxon>
        <taxon>Volvocaceae</taxon>
        <taxon>Gonium</taxon>
    </lineage>
</organism>
<name>A0A150G7N9_GONPE</name>
<evidence type="ECO:0000256" key="2">
    <source>
        <dbReference type="ARBA" id="ARBA00022603"/>
    </source>
</evidence>
<evidence type="ECO:0000313" key="5">
    <source>
        <dbReference type="EMBL" id="KXZ45565.1"/>
    </source>
</evidence>
<dbReference type="InterPro" id="IPR029063">
    <property type="entry name" value="SAM-dependent_MTases_sf"/>
</dbReference>
<feature type="domain" description="Methyltransferase type 12" evidence="4">
    <location>
        <begin position="62"/>
        <end position="100"/>
    </location>
</feature>
<dbReference type="InterPro" id="IPR013217">
    <property type="entry name" value="Methyltransf_12"/>
</dbReference>
<gene>
    <name evidence="5" type="ORF">GPECTOR_53g151</name>
</gene>
<dbReference type="PANTHER" id="PTHR22809:SF5">
    <property type="entry name" value="TRNA N(3)-METHYLCYTIDINE METHYLTRANSFERASE METTL6"/>
    <property type="match status" value="1"/>
</dbReference>
<dbReference type="Gene3D" id="3.40.50.150">
    <property type="entry name" value="Vaccinia Virus protein VP39"/>
    <property type="match status" value="1"/>
</dbReference>